<dbReference type="EMBL" id="MU853401">
    <property type="protein sequence ID" value="KAK4138820.1"/>
    <property type="molecule type" value="Genomic_DNA"/>
</dbReference>
<feature type="compositionally biased region" description="Low complexity" evidence="1">
    <location>
        <begin position="1"/>
        <end position="27"/>
    </location>
</feature>
<keyword evidence="2" id="KW-1133">Transmembrane helix</keyword>
<accession>A0AAN6UTU6</accession>
<proteinExistence type="predicted"/>
<keyword evidence="2" id="KW-0812">Transmembrane</keyword>
<protein>
    <submittedName>
        <fullName evidence="3">Uncharacterized protein</fullName>
    </submittedName>
</protein>
<feature type="region of interest" description="Disordered" evidence="1">
    <location>
        <begin position="1"/>
        <end position="29"/>
    </location>
</feature>
<reference evidence="3" key="1">
    <citation type="journal article" date="2023" name="Mol. Phylogenet. Evol.">
        <title>Genome-scale phylogeny and comparative genomics of the fungal order Sordariales.</title>
        <authorList>
            <person name="Hensen N."/>
            <person name="Bonometti L."/>
            <person name="Westerberg I."/>
            <person name="Brannstrom I.O."/>
            <person name="Guillou S."/>
            <person name="Cros-Aarteil S."/>
            <person name="Calhoun S."/>
            <person name="Haridas S."/>
            <person name="Kuo A."/>
            <person name="Mondo S."/>
            <person name="Pangilinan J."/>
            <person name="Riley R."/>
            <person name="LaButti K."/>
            <person name="Andreopoulos B."/>
            <person name="Lipzen A."/>
            <person name="Chen C."/>
            <person name="Yan M."/>
            <person name="Daum C."/>
            <person name="Ng V."/>
            <person name="Clum A."/>
            <person name="Steindorff A."/>
            <person name="Ohm R.A."/>
            <person name="Martin F."/>
            <person name="Silar P."/>
            <person name="Natvig D.O."/>
            <person name="Lalanne C."/>
            <person name="Gautier V."/>
            <person name="Ament-Velasquez S.L."/>
            <person name="Kruys A."/>
            <person name="Hutchinson M.I."/>
            <person name="Powell A.J."/>
            <person name="Barry K."/>
            <person name="Miller A.N."/>
            <person name="Grigoriev I.V."/>
            <person name="Debuchy R."/>
            <person name="Gladieux P."/>
            <person name="Hiltunen Thoren M."/>
            <person name="Johannesson H."/>
        </authorList>
    </citation>
    <scope>NUCLEOTIDE SEQUENCE</scope>
    <source>
        <strain evidence="3">CBS 123565</strain>
    </source>
</reference>
<evidence type="ECO:0000256" key="1">
    <source>
        <dbReference type="SAM" id="MobiDB-lite"/>
    </source>
</evidence>
<feature type="transmembrane region" description="Helical" evidence="2">
    <location>
        <begin position="73"/>
        <end position="91"/>
    </location>
</feature>
<dbReference type="AlphaFoldDB" id="A0AAN6UTU6"/>
<evidence type="ECO:0000313" key="4">
    <source>
        <dbReference type="Proteomes" id="UP001304895"/>
    </source>
</evidence>
<evidence type="ECO:0000313" key="3">
    <source>
        <dbReference type="EMBL" id="KAK4138820.1"/>
    </source>
</evidence>
<sequence length="98" mass="11074">MLTRAAVRTTARALRQPLQQQQQQQQQRSISMMQNLRTLARSFESHPFQRLPVSSRGAAGDWGKLVRRSSKQVVVFVPLAFAILGWPWVAAEVMDGNV</sequence>
<evidence type="ECO:0000256" key="2">
    <source>
        <dbReference type="SAM" id="Phobius"/>
    </source>
</evidence>
<organism evidence="3 4">
    <name type="scientific">Trichocladium antarcticum</name>
    <dbReference type="NCBI Taxonomy" id="1450529"/>
    <lineage>
        <taxon>Eukaryota</taxon>
        <taxon>Fungi</taxon>
        <taxon>Dikarya</taxon>
        <taxon>Ascomycota</taxon>
        <taxon>Pezizomycotina</taxon>
        <taxon>Sordariomycetes</taxon>
        <taxon>Sordariomycetidae</taxon>
        <taxon>Sordariales</taxon>
        <taxon>Chaetomiaceae</taxon>
        <taxon>Trichocladium</taxon>
    </lineage>
</organism>
<dbReference type="Proteomes" id="UP001304895">
    <property type="component" value="Unassembled WGS sequence"/>
</dbReference>
<name>A0AAN6UTU6_9PEZI</name>
<keyword evidence="4" id="KW-1185">Reference proteome</keyword>
<gene>
    <name evidence="3" type="ORF">BT67DRAFT_369536</name>
</gene>
<reference evidence="3" key="2">
    <citation type="submission" date="2023-05" db="EMBL/GenBank/DDBJ databases">
        <authorList>
            <consortium name="Lawrence Berkeley National Laboratory"/>
            <person name="Steindorff A."/>
            <person name="Hensen N."/>
            <person name="Bonometti L."/>
            <person name="Westerberg I."/>
            <person name="Brannstrom I.O."/>
            <person name="Guillou S."/>
            <person name="Cros-Aarteil S."/>
            <person name="Calhoun S."/>
            <person name="Haridas S."/>
            <person name="Kuo A."/>
            <person name="Mondo S."/>
            <person name="Pangilinan J."/>
            <person name="Riley R."/>
            <person name="Labutti K."/>
            <person name="Andreopoulos B."/>
            <person name="Lipzen A."/>
            <person name="Chen C."/>
            <person name="Yanf M."/>
            <person name="Daum C."/>
            <person name="Ng V."/>
            <person name="Clum A."/>
            <person name="Ohm R."/>
            <person name="Martin F."/>
            <person name="Silar P."/>
            <person name="Natvig D."/>
            <person name="Lalanne C."/>
            <person name="Gautier V."/>
            <person name="Ament-Velasquez S.L."/>
            <person name="Kruys A."/>
            <person name="Hutchinson M.I."/>
            <person name="Powell A.J."/>
            <person name="Barry K."/>
            <person name="Miller A.N."/>
            <person name="Grigoriev I.V."/>
            <person name="Debuchy R."/>
            <person name="Gladieux P."/>
            <person name="Thoren M.H."/>
            <person name="Johannesson H."/>
        </authorList>
    </citation>
    <scope>NUCLEOTIDE SEQUENCE</scope>
    <source>
        <strain evidence="3">CBS 123565</strain>
    </source>
</reference>
<keyword evidence="2" id="KW-0472">Membrane</keyword>
<comment type="caution">
    <text evidence="3">The sequence shown here is derived from an EMBL/GenBank/DDBJ whole genome shotgun (WGS) entry which is preliminary data.</text>
</comment>